<evidence type="ECO:0000256" key="12">
    <source>
        <dbReference type="ARBA" id="ARBA00022842"/>
    </source>
</evidence>
<dbReference type="EC" id="2.7.7.41" evidence="6"/>
<keyword evidence="9" id="KW-0808">Transferase</keyword>
<feature type="compositionally biased region" description="Low complexity" evidence="20">
    <location>
        <begin position="311"/>
        <end position="328"/>
    </location>
</feature>
<dbReference type="GO" id="GO:0004605">
    <property type="term" value="F:phosphatidate cytidylyltransferase activity"/>
    <property type="evidence" value="ECO:0007669"/>
    <property type="project" value="UniProtKB-EC"/>
</dbReference>
<keyword evidence="17" id="KW-1208">Phospholipid metabolism</keyword>
<evidence type="ECO:0000313" key="22">
    <source>
        <dbReference type="EMBL" id="KAG2432949.1"/>
    </source>
</evidence>
<feature type="compositionally biased region" description="Low complexity" evidence="20">
    <location>
        <begin position="342"/>
        <end position="352"/>
    </location>
</feature>
<dbReference type="GO" id="GO:0032049">
    <property type="term" value="P:cardiolipin biosynthetic process"/>
    <property type="evidence" value="ECO:0007669"/>
    <property type="project" value="InterPro"/>
</dbReference>
<keyword evidence="11" id="KW-0999">Mitochondrion inner membrane</keyword>
<keyword evidence="8" id="KW-0444">Lipid biosynthesis</keyword>
<comment type="similarity">
    <text evidence="5">Belongs to the TAM41 family.</text>
</comment>
<evidence type="ECO:0000256" key="2">
    <source>
        <dbReference type="ARBA" id="ARBA00004443"/>
    </source>
</evidence>
<organism evidence="22 23">
    <name type="scientific">Chlamydomonas incerta</name>
    <dbReference type="NCBI Taxonomy" id="51695"/>
    <lineage>
        <taxon>Eukaryota</taxon>
        <taxon>Viridiplantae</taxon>
        <taxon>Chlorophyta</taxon>
        <taxon>core chlorophytes</taxon>
        <taxon>Chlorophyceae</taxon>
        <taxon>CS clade</taxon>
        <taxon>Chlamydomonadales</taxon>
        <taxon>Chlamydomonadaceae</taxon>
        <taxon>Chlamydomonas</taxon>
    </lineage>
</organism>
<dbReference type="EMBL" id="JAEHOC010000020">
    <property type="protein sequence ID" value="KAG2432949.1"/>
    <property type="molecule type" value="Genomic_DNA"/>
</dbReference>
<evidence type="ECO:0000256" key="19">
    <source>
        <dbReference type="SAM" id="Coils"/>
    </source>
</evidence>
<comment type="subcellular location">
    <subcellularLocation>
        <location evidence="2">Mitochondrion inner membrane</location>
        <topology evidence="2">Peripheral membrane protein</topology>
        <orientation evidence="2">Matrix side</orientation>
    </subcellularLocation>
</comment>
<evidence type="ECO:0000256" key="4">
    <source>
        <dbReference type="ARBA" id="ARBA00005189"/>
    </source>
</evidence>
<evidence type="ECO:0000256" key="9">
    <source>
        <dbReference type="ARBA" id="ARBA00022679"/>
    </source>
</evidence>
<feature type="domain" description="TLDc" evidence="21">
    <location>
        <begin position="384"/>
        <end position="554"/>
    </location>
</feature>
<evidence type="ECO:0000256" key="11">
    <source>
        <dbReference type="ARBA" id="ARBA00022792"/>
    </source>
</evidence>
<keyword evidence="10" id="KW-0548">Nucleotidyltransferase</keyword>
<evidence type="ECO:0000259" key="21">
    <source>
        <dbReference type="PROSITE" id="PS51886"/>
    </source>
</evidence>
<feature type="coiled-coil region" evidence="19">
    <location>
        <begin position="925"/>
        <end position="999"/>
    </location>
</feature>
<evidence type="ECO:0000256" key="8">
    <source>
        <dbReference type="ARBA" id="ARBA00022516"/>
    </source>
</evidence>
<evidence type="ECO:0000256" key="15">
    <source>
        <dbReference type="ARBA" id="ARBA00023136"/>
    </source>
</evidence>
<dbReference type="PANTHER" id="PTHR13619">
    <property type="entry name" value="PHOSPHATIDATE CYTIDYLYLTRANSFERASE, MITOCHONDRIAL"/>
    <property type="match status" value="1"/>
</dbReference>
<evidence type="ECO:0000256" key="5">
    <source>
        <dbReference type="ARBA" id="ARBA00005458"/>
    </source>
</evidence>
<evidence type="ECO:0000256" key="6">
    <source>
        <dbReference type="ARBA" id="ARBA00012487"/>
    </source>
</evidence>
<protein>
    <recommendedName>
        <fullName evidence="7">Phosphatidate cytidylyltransferase, mitochondrial</fullName>
        <ecNumber evidence="6">2.7.7.41</ecNumber>
    </recommendedName>
    <alternativeName>
        <fullName evidence="18">CDP-diacylglycerol synthase</fullName>
    </alternativeName>
</protein>
<dbReference type="GO" id="GO:0016024">
    <property type="term" value="P:CDP-diacylglycerol biosynthetic process"/>
    <property type="evidence" value="ECO:0007669"/>
    <property type="project" value="UniProtKB-UniPathway"/>
</dbReference>
<evidence type="ECO:0000256" key="3">
    <source>
        <dbReference type="ARBA" id="ARBA00005119"/>
    </source>
</evidence>
<dbReference type="SMART" id="SM00584">
    <property type="entry name" value="TLDc"/>
    <property type="match status" value="1"/>
</dbReference>
<keyword evidence="14" id="KW-0496">Mitochondrion</keyword>
<dbReference type="PROSITE" id="PS51886">
    <property type="entry name" value="TLDC"/>
    <property type="match status" value="1"/>
</dbReference>
<evidence type="ECO:0000256" key="17">
    <source>
        <dbReference type="ARBA" id="ARBA00023264"/>
    </source>
</evidence>
<comment type="caution">
    <text evidence="22">The sequence shown here is derived from an EMBL/GenBank/DDBJ whole genome shotgun (WGS) entry which is preliminary data.</text>
</comment>
<evidence type="ECO:0000256" key="18">
    <source>
        <dbReference type="ARBA" id="ARBA00029893"/>
    </source>
</evidence>
<feature type="region of interest" description="Disordered" evidence="20">
    <location>
        <begin position="311"/>
        <end position="360"/>
    </location>
</feature>
<evidence type="ECO:0000256" key="14">
    <source>
        <dbReference type="ARBA" id="ARBA00023128"/>
    </source>
</evidence>
<evidence type="ECO:0000256" key="1">
    <source>
        <dbReference type="ARBA" id="ARBA00001946"/>
    </source>
</evidence>
<dbReference type="InterPro" id="IPR015222">
    <property type="entry name" value="Tam41"/>
</dbReference>
<dbReference type="GO" id="GO:0005743">
    <property type="term" value="C:mitochondrial inner membrane"/>
    <property type="evidence" value="ECO:0007669"/>
    <property type="project" value="UniProtKB-SubCell"/>
</dbReference>
<evidence type="ECO:0000256" key="10">
    <source>
        <dbReference type="ARBA" id="ARBA00022695"/>
    </source>
</evidence>
<dbReference type="Proteomes" id="UP000650467">
    <property type="component" value="Unassembled WGS sequence"/>
</dbReference>
<keyword evidence="23" id="KW-1185">Reference proteome</keyword>
<keyword evidence="19" id="KW-0175">Coiled coil</keyword>
<comment type="pathway">
    <text evidence="3">Phospholipid metabolism; CDP-diacylglycerol biosynthesis; CDP-diacylglycerol from sn-glycerol 3-phosphate: step 3/3.</text>
</comment>
<dbReference type="OrthoDB" id="341477at2759"/>
<name>A0A835T330_CHLIN</name>
<reference evidence="22" key="1">
    <citation type="journal article" date="2020" name="bioRxiv">
        <title>Comparative genomics of Chlamydomonas.</title>
        <authorList>
            <person name="Craig R.J."/>
            <person name="Hasan A.R."/>
            <person name="Ness R.W."/>
            <person name="Keightley P.D."/>
        </authorList>
    </citation>
    <scope>NUCLEOTIDE SEQUENCE</scope>
    <source>
        <strain evidence="22">SAG 7.73</strain>
    </source>
</reference>
<gene>
    <name evidence="22" type="ORF">HXX76_008677</name>
</gene>
<feature type="compositionally biased region" description="Low complexity" evidence="20">
    <location>
        <begin position="562"/>
        <end position="578"/>
    </location>
</feature>
<accession>A0A835T330</accession>
<dbReference type="Pfam" id="PF09139">
    <property type="entry name" value="Tam41_Mmp37"/>
    <property type="match status" value="1"/>
</dbReference>
<keyword evidence="13" id="KW-0443">Lipid metabolism</keyword>
<dbReference type="InterPro" id="IPR006571">
    <property type="entry name" value="TLDc_dom"/>
</dbReference>
<feature type="region of interest" description="Disordered" evidence="20">
    <location>
        <begin position="554"/>
        <end position="586"/>
    </location>
</feature>
<evidence type="ECO:0000313" key="23">
    <source>
        <dbReference type="Proteomes" id="UP000650467"/>
    </source>
</evidence>
<proteinExistence type="inferred from homology"/>
<keyword evidence="16" id="KW-0594">Phospholipid biosynthesis</keyword>
<sequence>MTLLSWLGIGRPPKSPELKEAESAFSEQERKDIEAHYNAVYKQLQATYPGGRAAAPKGLDASHIGLLVGPLWGCLDTLLAADVFALLACPDDGLVHPEQLIIAKAKLERLGEDACLDTTFRMLDVRREGALRADALAAGIVSGVRMSLAAAAAVDAVAAGAGADAGAAAAGAGVGVPGVRAEAPAAMGAGAGTGHGGAVGTQGASERAAAAIAEAVKELDSSLFMQQALAVCRGALLPNEPASSSSSSSSTAFATSVAPGATAWTKELTNARMSPDDYRRWTKRCPALHNALAGLLRHVGSAAAAGAGAAPATASGTASGMATPRQAAAGGGGQGRGGGGPTSATTTSSGGSPHSQASEAVAQKYRHELPPVLTQLGKLPASATLLQPVWTWLLSARLPPAQRCEWRLLFSSARDGKSFNTFFGRVSGAPGPTLMLIKDKGGALFGGYALQPWAKSGNFYGDVSCAIFSLLPAVQVFPATGINDNIQWCGVGFSQLPGGLGFGGAAGARGHFALYVEPSLDSGMSRPIATFGNSASLASEQVFQIDTLECWLLQPPEDEDPAGSSSDPSHSSHGAGAPRRGGGGSGSILNKAAEDRVIMKMAGMTLHSEGDAHKWHEENLKRNLEHYSWVGRLGSQAVCSIAEAVGVGVHFNTLVPLDAQTTIKYGVVESACLERDLRHWTHLYVAGRMQKPVTPLVTPPKSLAEAEVVNRHNALATALVLLPPTFTEEDLLRTLVGLSYRGDVRLAVGAEDPHKVGRIVAGSWEALAALYLPLLQSDKYRSLLGLEVAGETTGGRRGGTLWRQAKDQEAQAAALQQLPAGLLHEMASKLGFHLPLEHLHAGEATQREVVAAVMRTGQPQRLASDSLAAIVRRSSMYQAASGLLAAGGGKAATYVAAKVGKALRPVVSAASQQAAQAQAQVAAGVQRAQAGVQQAQQRAQQVQQQVVAAQQQVKQRVERVQAQVQEAQQQAEDRMQERVEQVAAKVQAAQQQVKQRVEQRVKEVVTGGRRDAQ</sequence>
<dbReference type="UniPathway" id="UPA00557">
    <property type="reaction ID" value="UER00614"/>
</dbReference>
<dbReference type="Pfam" id="PF07534">
    <property type="entry name" value="TLD"/>
    <property type="match status" value="1"/>
</dbReference>
<comment type="cofactor">
    <cofactor evidence="1">
        <name>Mg(2+)</name>
        <dbReference type="ChEBI" id="CHEBI:18420"/>
    </cofactor>
</comment>
<evidence type="ECO:0000256" key="7">
    <source>
        <dbReference type="ARBA" id="ARBA00018337"/>
    </source>
</evidence>
<comment type="pathway">
    <text evidence="4">Lipid metabolism.</text>
</comment>
<dbReference type="PANTHER" id="PTHR13619:SF0">
    <property type="entry name" value="PHOSPHATIDATE CYTIDYLYLTRANSFERASE, MITOCHONDRIAL"/>
    <property type="match status" value="1"/>
</dbReference>
<dbReference type="AlphaFoldDB" id="A0A835T330"/>
<keyword evidence="15" id="KW-0472">Membrane</keyword>
<feature type="compositionally biased region" description="Gly residues" evidence="20">
    <location>
        <begin position="329"/>
        <end position="341"/>
    </location>
</feature>
<evidence type="ECO:0000256" key="20">
    <source>
        <dbReference type="SAM" id="MobiDB-lite"/>
    </source>
</evidence>
<keyword evidence="12" id="KW-0460">Magnesium</keyword>
<evidence type="ECO:0000256" key="13">
    <source>
        <dbReference type="ARBA" id="ARBA00023098"/>
    </source>
</evidence>
<evidence type="ECO:0000256" key="16">
    <source>
        <dbReference type="ARBA" id="ARBA00023209"/>
    </source>
</evidence>